<feature type="domain" description="DUF559" evidence="1">
    <location>
        <begin position="10"/>
        <end position="46"/>
    </location>
</feature>
<dbReference type="AlphaFoldDB" id="A0A1J5PMU4"/>
<accession>A0A1J5PMU4</accession>
<name>A0A1J5PMU4_9ZZZZ</name>
<proteinExistence type="predicted"/>
<gene>
    <name evidence="2" type="ORF">GALL_455490</name>
</gene>
<dbReference type="Pfam" id="PF04480">
    <property type="entry name" value="DUF559"/>
    <property type="match status" value="1"/>
</dbReference>
<reference evidence="2" key="1">
    <citation type="submission" date="2016-10" db="EMBL/GenBank/DDBJ databases">
        <title>Sequence of Gallionella enrichment culture.</title>
        <authorList>
            <person name="Poehlein A."/>
            <person name="Muehling M."/>
            <person name="Daniel R."/>
        </authorList>
    </citation>
    <scope>NUCLEOTIDE SEQUENCE</scope>
</reference>
<evidence type="ECO:0000313" key="2">
    <source>
        <dbReference type="EMBL" id="OIQ72825.1"/>
    </source>
</evidence>
<dbReference type="EMBL" id="MLJW01003115">
    <property type="protein sequence ID" value="OIQ72825.1"/>
    <property type="molecule type" value="Genomic_DNA"/>
</dbReference>
<dbReference type="InterPro" id="IPR007569">
    <property type="entry name" value="DUF559"/>
</dbReference>
<comment type="caution">
    <text evidence="2">The sequence shown here is derived from an EMBL/GenBank/DDBJ whole genome shotgun (WGS) entry which is preliminary data.</text>
</comment>
<evidence type="ECO:0000259" key="1">
    <source>
        <dbReference type="Pfam" id="PF04480"/>
    </source>
</evidence>
<sequence length="61" mass="7010">MICDKAFQIVAIIELDDSTHDRKGAKDNERDRMLKSAGYTVLRYRQIPDAERVKSDIDGLK</sequence>
<organism evidence="2">
    <name type="scientific">mine drainage metagenome</name>
    <dbReference type="NCBI Taxonomy" id="410659"/>
    <lineage>
        <taxon>unclassified sequences</taxon>
        <taxon>metagenomes</taxon>
        <taxon>ecological metagenomes</taxon>
    </lineage>
</organism>
<protein>
    <recommendedName>
        <fullName evidence="1">DUF559 domain-containing protein</fullName>
    </recommendedName>
</protein>
<dbReference type="Gene3D" id="3.40.960.10">
    <property type="entry name" value="VSR Endonuclease"/>
    <property type="match status" value="1"/>
</dbReference>